<dbReference type="Proteomes" id="UP000298663">
    <property type="component" value="Unassembled WGS sequence"/>
</dbReference>
<accession>A0A4U5PHJ4</accession>
<dbReference type="AlphaFoldDB" id="A0A4U5PHJ4"/>
<comment type="caution">
    <text evidence="2">The sequence shown here is derived from an EMBL/GenBank/DDBJ whole genome shotgun (WGS) entry which is preliminary data.</text>
</comment>
<dbReference type="PANTHER" id="PTHR45908">
    <property type="entry name" value="PROTEIN CBG11750-RELATED"/>
    <property type="match status" value="1"/>
</dbReference>
<name>A0A4U5PHJ4_STECR</name>
<proteinExistence type="predicted"/>
<evidence type="ECO:0000313" key="2">
    <source>
        <dbReference type="EMBL" id="TKR96092.1"/>
    </source>
</evidence>
<gene>
    <name evidence="2" type="ORF">L596_010161</name>
</gene>
<dbReference type="SUPFAM" id="SSF53474">
    <property type="entry name" value="alpha/beta-Hydrolases"/>
    <property type="match status" value="1"/>
</dbReference>
<dbReference type="Gene3D" id="3.40.50.1820">
    <property type="entry name" value="alpha/beta hydrolase"/>
    <property type="match status" value="1"/>
</dbReference>
<evidence type="ECO:0000313" key="3">
    <source>
        <dbReference type="Proteomes" id="UP000298663"/>
    </source>
</evidence>
<dbReference type="InterPro" id="IPR029058">
    <property type="entry name" value="AB_hydrolase_fold"/>
</dbReference>
<protein>
    <recommendedName>
        <fullName evidence="1">Fungal lipase-type domain-containing protein</fullName>
    </recommendedName>
</protein>
<sequence>MVNDVETKVITSFRGSVGMPQLKAQMFLSRTLENFECGGRIGRFYNLTFQSSFCQAIGFKKLRIITSRGDFDRQFHGYSMGAVFSLLAALTAANELKCKKIRHIGFAQPRFGDMDFVQIYTEKVPFSFRITMRRDPIVSFPPRTAVSNTYLYTQTINELYYCGGPLTRQSVKCTELEQECSTSSYPSGTNTQDIDQNKCYHEAYFTGNLEIWGEGQCPKQETVKPYLSFCYSLGHVINNYCKDKKNGTKIIWSKYKPLRSVEPRNLGDWLSKPTLTSKATRKALRLRWTPRPPRTFSPRAQPMLRWRRETWSLALMRSRSLSTWENTIFSLLRRLKTTSRSPRRTTTAPTMPPKMFKWFFCNCAYCITVKINFRSHLAAPKTIHIGIQRPLLSDPGINHACARIWPLLLRGARRRKDARLSGSGQLI</sequence>
<reference evidence="2 3" key="1">
    <citation type="journal article" date="2015" name="Genome Biol.">
        <title>Comparative genomics of Steinernema reveals deeply conserved gene regulatory networks.</title>
        <authorList>
            <person name="Dillman A.R."/>
            <person name="Macchietto M."/>
            <person name="Porter C.F."/>
            <person name="Rogers A."/>
            <person name="Williams B."/>
            <person name="Antoshechkin I."/>
            <person name="Lee M.M."/>
            <person name="Goodwin Z."/>
            <person name="Lu X."/>
            <person name="Lewis E.E."/>
            <person name="Goodrich-Blair H."/>
            <person name="Stock S.P."/>
            <person name="Adams B.J."/>
            <person name="Sternberg P.W."/>
            <person name="Mortazavi A."/>
        </authorList>
    </citation>
    <scope>NUCLEOTIDE SEQUENCE [LARGE SCALE GENOMIC DNA]</scope>
    <source>
        <strain evidence="2 3">ALL</strain>
    </source>
</reference>
<dbReference type="EMBL" id="AZBU02000002">
    <property type="protein sequence ID" value="TKR96092.1"/>
    <property type="molecule type" value="Genomic_DNA"/>
</dbReference>
<organism evidence="2 3">
    <name type="scientific">Steinernema carpocapsae</name>
    <name type="common">Entomopathogenic nematode</name>
    <dbReference type="NCBI Taxonomy" id="34508"/>
    <lineage>
        <taxon>Eukaryota</taxon>
        <taxon>Metazoa</taxon>
        <taxon>Ecdysozoa</taxon>
        <taxon>Nematoda</taxon>
        <taxon>Chromadorea</taxon>
        <taxon>Rhabditida</taxon>
        <taxon>Tylenchina</taxon>
        <taxon>Panagrolaimomorpha</taxon>
        <taxon>Strongyloidoidea</taxon>
        <taxon>Steinernematidae</taxon>
        <taxon>Steinernema</taxon>
    </lineage>
</organism>
<evidence type="ECO:0000259" key="1">
    <source>
        <dbReference type="Pfam" id="PF01764"/>
    </source>
</evidence>
<reference evidence="2 3" key="2">
    <citation type="journal article" date="2019" name="G3 (Bethesda)">
        <title>Hybrid Assembly of the Genome of the Entomopathogenic Nematode Steinernema carpocapsae Identifies the X-Chromosome.</title>
        <authorList>
            <person name="Serra L."/>
            <person name="Macchietto M."/>
            <person name="Macias-Munoz A."/>
            <person name="McGill C.J."/>
            <person name="Rodriguez I.M."/>
            <person name="Rodriguez B."/>
            <person name="Murad R."/>
            <person name="Mortazavi A."/>
        </authorList>
    </citation>
    <scope>NUCLEOTIDE SEQUENCE [LARGE SCALE GENOMIC DNA]</scope>
    <source>
        <strain evidence="2 3">ALL</strain>
    </source>
</reference>
<feature type="domain" description="Fungal lipase-type" evidence="1">
    <location>
        <begin position="12"/>
        <end position="143"/>
    </location>
</feature>
<dbReference type="STRING" id="34508.A0A4U5PHJ4"/>
<keyword evidence="3" id="KW-1185">Reference proteome</keyword>
<dbReference type="GO" id="GO:0006629">
    <property type="term" value="P:lipid metabolic process"/>
    <property type="evidence" value="ECO:0007669"/>
    <property type="project" value="InterPro"/>
</dbReference>
<dbReference type="InterPro" id="IPR002921">
    <property type="entry name" value="Fungal_lipase-type"/>
</dbReference>
<dbReference type="Pfam" id="PF01764">
    <property type="entry name" value="Lipase_3"/>
    <property type="match status" value="1"/>
</dbReference>